<name>A0A8K0VA79_9ENTR</name>
<evidence type="ECO:0000313" key="2">
    <source>
        <dbReference type="Proteomes" id="UP000659047"/>
    </source>
</evidence>
<proteinExistence type="predicted"/>
<feature type="non-terminal residue" evidence="1">
    <location>
        <position position="1"/>
    </location>
</feature>
<dbReference type="Proteomes" id="UP000659047">
    <property type="component" value="Unassembled WGS sequence"/>
</dbReference>
<gene>
    <name evidence="1" type="ORF">JJB97_18095</name>
</gene>
<sequence length="142" mass="16049">PPIYIYLSKPPVELLEVELYSDFKRRSRQGKYEADHMPSRAAVEAYLKRLDPLLKEKELEAMTNDVAAIVIPKDVHQKLSETYGGRNTPVQIDQDSRNLRAAVDHNLDAIKPALKEHGATEAKIEAARAKIHSLNSEMGLYK</sequence>
<organism evidence="1 2">
    <name type="scientific">Tenebrionibacter intestinalis</name>
    <dbReference type="NCBI Taxonomy" id="2799638"/>
    <lineage>
        <taxon>Bacteria</taxon>
        <taxon>Pseudomonadati</taxon>
        <taxon>Pseudomonadota</taxon>
        <taxon>Gammaproteobacteria</taxon>
        <taxon>Enterobacterales</taxon>
        <taxon>Enterobacteriaceae</taxon>
        <taxon>Tenebrionibacter/Tenebrionicola group</taxon>
        <taxon>Tenebrionibacter</taxon>
    </lineage>
</organism>
<accession>A0A8K0VA79</accession>
<reference evidence="1" key="1">
    <citation type="submission" date="2021-01" db="EMBL/GenBank/DDBJ databases">
        <title>Intestinitalea alba gen. nov., sp. nov., a novel genus of the family Enterobacteriaceae, isolated from the gut of the plastic-eating mealworm Tenebrio molitor L.</title>
        <authorList>
            <person name="Yang Y."/>
        </authorList>
    </citation>
    <scope>NUCLEOTIDE SEQUENCE</scope>
    <source>
        <strain evidence="1">BIT-L3</strain>
    </source>
</reference>
<dbReference type="AlphaFoldDB" id="A0A8K0VA79"/>
<protein>
    <submittedName>
        <fullName evidence="1">Pyocin</fullName>
    </submittedName>
</protein>
<keyword evidence="2" id="KW-1185">Reference proteome</keyword>
<dbReference type="EMBL" id="JAEPBH010000141">
    <property type="protein sequence ID" value="MBK4717177.1"/>
    <property type="molecule type" value="Genomic_DNA"/>
</dbReference>
<comment type="caution">
    <text evidence="1">The sequence shown here is derived from an EMBL/GenBank/DDBJ whole genome shotgun (WGS) entry which is preliminary data.</text>
</comment>
<evidence type="ECO:0000313" key="1">
    <source>
        <dbReference type="EMBL" id="MBK4717177.1"/>
    </source>
</evidence>